<gene>
    <name evidence="2" type="ORF">G3M99_17365</name>
</gene>
<accession>A0A6M0H7B0</accession>
<sequence>MKNNDLELRQEVFKSDAIKILQWMEDEEITRYLNESPNVCSSIRNTLNSINLPVLTHLFNQNGSFYMITKKDESIGFLKLIPKGKAVEIVIVIGDKEKWGMGLGSNAIFQGLKEAFFYWRVDEVIAKINFENERSKRVFKKVGFDVDRELKKEIQYNMTMNKFLKIAA</sequence>
<dbReference type="RefSeq" id="WP_061995173.1">
    <property type="nucleotide sequence ID" value="NZ_JAAGPU010000052.1"/>
</dbReference>
<name>A0A6M0H7B0_9CLOT</name>
<dbReference type="PANTHER" id="PTHR43415:SF3">
    <property type="entry name" value="GNAT-FAMILY ACETYLTRANSFERASE"/>
    <property type="match status" value="1"/>
</dbReference>
<dbReference type="SUPFAM" id="SSF55729">
    <property type="entry name" value="Acyl-CoA N-acyltransferases (Nat)"/>
    <property type="match status" value="1"/>
</dbReference>
<keyword evidence="2" id="KW-0808">Transferase</keyword>
<dbReference type="AlphaFoldDB" id="A0A6M0H7B0"/>
<dbReference type="InterPro" id="IPR016181">
    <property type="entry name" value="Acyl_CoA_acyltransferase"/>
</dbReference>
<dbReference type="InterPro" id="IPR000182">
    <property type="entry name" value="GNAT_dom"/>
</dbReference>
<dbReference type="PANTHER" id="PTHR43415">
    <property type="entry name" value="SPERMIDINE N(1)-ACETYLTRANSFERASE"/>
    <property type="match status" value="1"/>
</dbReference>
<dbReference type="GO" id="GO:0016747">
    <property type="term" value="F:acyltransferase activity, transferring groups other than amino-acyl groups"/>
    <property type="evidence" value="ECO:0007669"/>
    <property type="project" value="InterPro"/>
</dbReference>
<evidence type="ECO:0000259" key="1">
    <source>
        <dbReference type="PROSITE" id="PS51186"/>
    </source>
</evidence>
<feature type="domain" description="N-acetyltransferase" evidence="1">
    <location>
        <begin position="24"/>
        <end position="165"/>
    </location>
</feature>
<comment type="caution">
    <text evidence="2">The sequence shown here is derived from an EMBL/GenBank/DDBJ whole genome shotgun (WGS) entry which is preliminary data.</text>
</comment>
<protein>
    <submittedName>
        <fullName evidence="2">GNAT family N-acetyltransferase</fullName>
    </submittedName>
</protein>
<proteinExistence type="predicted"/>
<dbReference type="Gene3D" id="3.40.630.30">
    <property type="match status" value="1"/>
</dbReference>
<evidence type="ECO:0000313" key="3">
    <source>
        <dbReference type="Proteomes" id="UP000481872"/>
    </source>
</evidence>
<dbReference type="Proteomes" id="UP000481872">
    <property type="component" value="Unassembled WGS sequence"/>
</dbReference>
<reference evidence="2 3" key="1">
    <citation type="submission" date="2020-02" db="EMBL/GenBank/DDBJ databases">
        <title>Genome assembly of a novel Clostridium senegalense strain.</title>
        <authorList>
            <person name="Gupta T.B."/>
            <person name="Jauregui R."/>
            <person name="Maclean P."/>
            <person name="Nawarathana A."/>
            <person name="Brightwell G."/>
        </authorList>
    </citation>
    <scope>NUCLEOTIDE SEQUENCE [LARGE SCALE GENOMIC DNA]</scope>
    <source>
        <strain evidence="2 3">AGRFS4</strain>
    </source>
</reference>
<keyword evidence="3" id="KW-1185">Reference proteome</keyword>
<organism evidence="2 3">
    <name type="scientific">Clostridium senegalense</name>
    <dbReference type="NCBI Taxonomy" id="1465809"/>
    <lineage>
        <taxon>Bacteria</taxon>
        <taxon>Bacillati</taxon>
        <taxon>Bacillota</taxon>
        <taxon>Clostridia</taxon>
        <taxon>Eubacteriales</taxon>
        <taxon>Clostridiaceae</taxon>
        <taxon>Clostridium</taxon>
    </lineage>
</organism>
<dbReference type="PROSITE" id="PS51186">
    <property type="entry name" value="GNAT"/>
    <property type="match status" value="1"/>
</dbReference>
<evidence type="ECO:0000313" key="2">
    <source>
        <dbReference type="EMBL" id="NEU06575.1"/>
    </source>
</evidence>
<dbReference type="EMBL" id="JAAGPU010000052">
    <property type="protein sequence ID" value="NEU06575.1"/>
    <property type="molecule type" value="Genomic_DNA"/>
</dbReference>
<dbReference type="Pfam" id="PF13302">
    <property type="entry name" value="Acetyltransf_3"/>
    <property type="match status" value="1"/>
</dbReference>